<evidence type="ECO:0000313" key="1">
    <source>
        <dbReference type="EMBL" id="KAJ8878173.1"/>
    </source>
</evidence>
<comment type="caution">
    <text evidence="1">The sequence shown here is derived from an EMBL/GenBank/DDBJ whole genome shotgun (WGS) entry which is preliminary data.</text>
</comment>
<name>A0ABQ9H1J4_9NEOP</name>
<organism evidence="1 2">
    <name type="scientific">Dryococelus australis</name>
    <dbReference type="NCBI Taxonomy" id="614101"/>
    <lineage>
        <taxon>Eukaryota</taxon>
        <taxon>Metazoa</taxon>
        <taxon>Ecdysozoa</taxon>
        <taxon>Arthropoda</taxon>
        <taxon>Hexapoda</taxon>
        <taxon>Insecta</taxon>
        <taxon>Pterygota</taxon>
        <taxon>Neoptera</taxon>
        <taxon>Polyneoptera</taxon>
        <taxon>Phasmatodea</taxon>
        <taxon>Verophasmatodea</taxon>
        <taxon>Anareolatae</taxon>
        <taxon>Phasmatidae</taxon>
        <taxon>Eurycanthinae</taxon>
        <taxon>Dryococelus</taxon>
    </lineage>
</organism>
<protein>
    <submittedName>
        <fullName evidence="1">Uncharacterized protein</fullName>
    </submittedName>
</protein>
<keyword evidence="2" id="KW-1185">Reference proteome</keyword>
<dbReference type="Proteomes" id="UP001159363">
    <property type="component" value="Chromosome 7"/>
</dbReference>
<gene>
    <name evidence="1" type="ORF">PR048_022640</name>
</gene>
<reference evidence="1 2" key="1">
    <citation type="submission" date="2023-02" db="EMBL/GenBank/DDBJ databases">
        <title>LHISI_Scaffold_Assembly.</title>
        <authorList>
            <person name="Stuart O.P."/>
            <person name="Cleave R."/>
            <person name="Magrath M.J.L."/>
            <person name="Mikheyev A.S."/>
        </authorList>
    </citation>
    <scope>NUCLEOTIDE SEQUENCE [LARGE SCALE GENOMIC DNA]</scope>
    <source>
        <strain evidence="1">Daus_M_001</strain>
        <tissue evidence="1">Leg muscle</tissue>
    </source>
</reference>
<sequence length="76" mass="8882">MCSTKKKVQHNPIQKANIISKIFLWWMRDVLWTGHKRDLEQADLYDVLETDSSSYLGDILERQVVLNISNSFLLST</sequence>
<evidence type="ECO:0000313" key="2">
    <source>
        <dbReference type="Proteomes" id="UP001159363"/>
    </source>
</evidence>
<accession>A0ABQ9H1J4</accession>
<proteinExistence type="predicted"/>
<dbReference type="EMBL" id="JARBHB010000008">
    <property type="protein sequence ID" value="KAJ8878173.1"/>
    <property type="molecule type" value="Genomic_DNA"/>
</dbReference>